<protein>
    <submittedName>
        <fullName evidence="1">Uncharacterized protein</fullName>
    </submittedName>
</protein>
<evidence type="ECO:0000313" key="1">
    <source>
        <dbReference type="EMBL" id="PSH64712.1"/>
    </source>
</evidence>
<sequence>MQGGLLLLQTKQSKIKLTQNTQKPQTIPVNSRMVARGGAAPRPAISLLQAKGRTNGKIRAAAATWPFLVTRGGAAPRPAISLLQAKGRTNGKIRAAAATWPFLVTRGGAAR</sequence>
<comment type="caution">
    <text evidence="1">The sequence shown here is derived from an EMBL/GenBank/DDBJ whole genome shotgun (WGS) entry which is preliminary data.</text>
</comment>
<accession>A0A2P7BE32</accession>
<dbReference type="Proteomes" id="UP000241764">
    <property type="component" value="Unassembled WGS sequence"/>
</dbReference>
<organism evidence="1 2">
    <name type="scientific">Phyllobacterium sophorae</name>
    <dbReference type="NCBI Taxonomy" id="1520277"/>
    <lineage>
        <taxon>Bacteria</taxon>
        <taxon>Pseudomonadati</taxon>
        <taxon>Pseudomonadota</taxon>
        <taxon>Alphaproteobacteria</taxon>
        <taxon>Hyphomicrobiales</taxon>
        <taxon>Phyllobacteriaceae</taxon>
        <taxon>Phyllobacterium</taxon>
    </lineage>
</organism>
<proteinExistence type="predicted"/>
<dbReference type="EMBL" id="PGGM01000004">
    <property type="protein sequence ID" value="PSH64712.1"/>
    <property type="molecule type" value="Genomic_DNA"/>
</dbReference>
<name>A0A2P7BE32_9HYPH</name>
<evidence type="ECO:0000313" key="2">
    <source>
        <dbReference type="Proteomes" id="UP000241764"/>
    </source>
</evidence>
<dbReference type="AlphaFoldDB" id="A0A2P7BE32"/>
<keyword evidence="2" id="KW-1185">Reference proteome</keyword>
<reference evidence="2" key="1">
    <citation type="submission" date="2017-11" db="EMBL/GenBank/DDBJ databases">
        <authorList>
            <person name="Kuznetsova I."/>
            <person name="Sazanova A."/>
            <person name="Chirak E."/>
            <person name="Safronova V."/>
            <person name="Willems A."/>
        </authorList>
    </citation>
    <scope>NUCLEOTIDE SEQUENCE [LARGE SCALE GENOMIC DNA]</scope>
    <source>
        <strain evidence="2">CCBAU 03422</strain>
    </source>
</reference>
<gene>
    <name evidence="1" type="ORF">CU103_12615</name>
</gene>